<feature type="transmembrane region" description="Helical" evidence="8">
    <location>
        <begin position="145"/>
        <end position="170"/>
    </location>
</feature>
<dbReference type="NCBIfam" id="TIGR00710">
    <property type="entry name" value="efflux_Bcr_CflA"/>
    <property type="match status" value="1"/>
</dbReference>
<dbReference type="InterPro" id="IPR036259">
    <property type="entry name" value="MFS_trans_sf"/>
</dbReference>
<dbReference type="InterPro" id="IPR011701">
    <property type="entry name" value="MFS"/>
</dbReference>
<keyword evidence="4" id="KW-1003">Cell membrane</keyword>
<dbReference type="CDD" id="cd17320">
    <property type="entry name" value="MFS_MdfA_MDR_like"/>
    <property type="match status" value="1"/>
</dbReference>
<protein>
    <recommendedName>
        <fullName evidence="8">Bcr/CflA family efflux transporter</fullName>
    </recommendedName>
</protein>
<dbReference type="GO" id="GO:0005886">
    <property type="term" value="C:plasma membrane"/>
    <property type="evidence" value="ECO:0007669"/>
    <property type="project" value="UniProtKB-SubCell"/>
</dbReference>
<feature type="transmembrane region" description="Helical" evidence="8">
    <location>
        <begin position="381"/>
        <end position="402"/>
    </location>
</feature>
<dbReference type="AlphaFoldDB" id="A0A1Y5RXV3"/>
<dbReference type="EMBL" id="FWFV01000002">
    <property type="protein sequence ID" value="SLN25152.1"/>
    <property type="molecule type" value="Genomic_DNA"/>
</dbReference>
<feature type="transmembrane region" description="Helical" evidence="8">
    <location>
        <begin position="318"/>
        <end position="335"/>
    </location>
</feature>
<evidence type="ECO:0000256" key="2">
    <source>
        <dbReference type="ARBA" id="ARBA00006236"/>
    </source>
</evidence>
<keyword evidence="11" id="KW-1185">Reference proteome</keyword>
<dbReference type="PANTHER" id="PTHR23502:SF132">
    <property type="entry name" value="POLYAMINE TRANSPORTER 2-RELATED"/>
    <property type="match status" value="1"/>
</dbReference>
<evidence type="ECO:0000256" key="1">
    <source>
        <dbReference type="ARBA" id="ARBA00004651"/>
    </source>
</evidence>
<accession>A0A1Y5RXV3</accession>
<evidence type="ECO:0000259" key="9">
    <source>
        <dbReference type="PROSITE" id="PS50850"/>
    </source>
</evidence>
<organism evidence="10 11">
    <name type="scientific">Palleronia marisminoris</name>
    <dbReference type="NCBI Taxonomy" id="315423"/>
    <lineage>
        <taxon>Bacteria</taxon>
        <taxon>Pseudomonadati</taxon>
        <taxon>Pseudomonadota</taxon>
        <taxon>Alphaproteobacteria</taxon>
        <taxon>Rhodobacterales</taxon>
        <taxon>Roseobacteraceae</taxon>
        <taxon>Palleronia</taxon>
    </lineage>
</organism>
<feature type="transmembrane region" description="Helical" evidence="8">
    <location>
        <begin position="225"/>
        <end position="243"/>
    </location>
</feature>
<comment type="similarity">
    <text evidence="2 8">Belongs to the major facilitator superfamily. Bcr/CmlA family.</text>
</comment>
<evidence type="ECO:0000256" key="8">
    <source>
        <dbReference type="RuleBase" id="RU365088"/>
    </source>
</evidence>
<evidence type="ECO:0000256" key="3">
    <source>
        <dbReference type="ARBA" id="ARBA00022448"/>
    </source>
</evidence>
<feature type="transmembrane region" description="Helical" evidence="8">
    <location>
        <begin position="87"/>
        <end position="106"/>
    </location>
</feature>
<evidence type="ECO:0000256" key="5">
    <source>
        <dbReference type="ARBA" id="ARBA00022692"/>
    </source>
</evidence>
<dbReference type="PRINTS" id="PR01036">
    <property type="entry name" value="TCRTETB"/>
</dbReference>
<evidence type="ECO:0000313" key="10">
    <source>
        <dbReference type="EMBL" id="SLN25152.1"/>
    </source>
</evidence>
<dbReference type="Proteomes" id="UP000193870">
    <property type="component" value="Unassembled WGS sequence"/>
</dbReference>
<proteinExistence type="inferred from homology"/>
<feature type="transmembrane region" description="Helical" evidence="8">
    <location>
        <begin position="347"/>
        <end position="375"/>
    </location>
</feature>
<dbReference type="Pfam" id="PF07690">
    <property type="entry name" value="MFS_1"/>
    <property type="match status" value="1"/>
</dbReference>
<dbReference type="STRING" id="315423.SAMN04488020_102364"/>
<reference evidence="10 11" key="1">
    <citation type="submission" date="2017-03" db="EMBL/GenBank/DDBJ databases">
        <authorList>
            <person name="Afonso C.L."/>
            <person name="Miller P.J."/>
            <person name="Scott M.A."/>
            <person name="Spackman E."/>
            <person name="Goraichik I."/>
            <person name="Dimitrov K.M."/>
            <person name="Suarez D.L."/>
            <person name="Swayne D.E."/>
        </authorList>
    </citation>
    <scope>NUCLEOTIDE SEQUENCE [LARGE SCALE GENOMIC DNA]</scope>
    <source>
        <strain evidence="10 11">CECT 7066</strain>
    </source>
</reference>
<feature type="transmembrane region" description="Helical" evidence="8">
    <location>
        <begin position="112"/>
        <end position="133"/>
    </location>
</feature>
<dbReference type="PROSITE" id="PS50850">
    <property type="entry name" value="MFS"/>
    <property type="match status" value="1"/>
</dbReference>
<keyword evidence="6 8" id="KW-1133">Transmembrane helix</keyword>
<feature type="transmembrane region" description="Helical" evidence="8">
    <location>
        <begin position="293"/>
        <end position="312"/>
    </location>
</feature>
<sequence length="411" mass="43206">MTVASNSETPAGPALSYVEFVGMIAFLMALNAAAIDILIPALTTIGDSYDVTDSNAHQFVITSYVLGFGAAQIVYGPLVDRFGRKSILLVGLLIYIAGAFGAIWAPTFGALLAMRLVQGIGAAATRVVAMALVRDRFDGARMASVMSLVMMVFMIMPIVAPNIGALVLAFGAWHELGIVMALIGVAALVWTSIRLPETLDPADRRPLTGKRVAEAFRIVVSNRIAAGYTAAMAAFFGVLFAFINQAEQIYTRTYGLGDSFTLYFSLVAAFMAASSFANSRLTRHFGVRRLSQTALVAFIIIAAAHLGLAIAYGGVTPFPLFMGMFILMMCCFGFVPPNLNALAMQPMGAVAGVASAVLGTAQTLGGGILGAAVAYFYDGTLVPLLSGFLVLSVASFALVAVAERGRMFGPD</sequence>
<feature type="transmembrane region" description="Helical" evidence="8">
    <location>
        <begin position="263"/>
        <end position="281"/>
    </location>
</feature>
<evidence type="ECO:0000256" key="4">
    <source>
        <dbReference type="ARBA" id="ARBA00022475"/>
    </source>
</evidence>
<evidence type="ECO:0000313" key="11">
    <source>
        <dbReference type="Proteomes" id="UP000193870"/>
    </source>
</evidence>
<keyword evidence="3 8" id="KW-0813">Transport</keyword>
<keyword evidence="8" id="KW-0997">Cell inner membrane</keyword>
<dbReference type="OrthoDB" id="9800416at2"/>
<dbReference type="Gene3D" id="1.20.1720.10">
    <property type="entry name" value="Multidrug resistance protein D"/>
    <property type="match status" value="1"/>
</dbReference>
<feature type="transmembrane region" description="Helical" evidence="8">
    <location>
        <begin position="55"/>
        <end position="75"/>
    </location>
</feature>
<evidence type="ECO:0000256" key="6">
    <source>
        <dbReference type="ARBA" id="ARBA00022989"/>
    </source>
</evidence>
<dbReference type="InterPro" id="IPR004812">
    <property type="entry name" value="Efflux_drug-R_Bcr/CmlA"/>
</dbReference>
<dbReference type="GO" id="GO:0042910">
    <property type="term" value="F:xenobiotic transmembrane transporter activity"/>
    <property type="evidence" value="ECO:0007669"/>
    <property type="project" value="InterPro"/>
</dbReference>
<feature type="domain" description="Major facilitator superfamily (MFS) profile" evidence="9">
    <location>
        <begin position="17"/>
        <end position="405"/>
    </location>
</feature>
<keyword evidence="5 8" id="KW-0812">Transmembrane</keyword>
<feature type="transmembrane region" description="Helical" evidence="8">
    <location>
        <begin position="176"/>
        <end position="195"/>
    </location>
</feature>
<dbReference type="InterPro" id="IPR020846">
    <property type="entry name" value="MFS_dom"/>
</dbReference>
<dbReference type="SUPFAM" id="SSF103473">
    <property type="entry name" value="MFS general substrate transporter"/>
    <property type="match status" value="1"/>
</dbReference>
<dbReference type="RefSeq" id="WP_085852950.1">
    <property type="nucleotide sequence ID" value="NZ_FOPF01000002.1"/>
</dbReference>
<name>A0A1Y5RXV3_9RHOB</name>
<evidence type="ECO:0000256" key="7">
    <source>
        <dbReference type="ARBA" id="ARBA00023136"/>
    </source>
</evidence>
<gene>
    <name evidence="10" type="primary">bcr_2</name>
    <name evidence="10" type="ORF">PAM7066_00917</name>
</gene>
<dbReference type="PANTHER" id="PTHR23502">
    <property type="entry name" value="MAJOR FACILITATOR SUPERFAMILY"/>
    <property type="match status" value="1"/>
</dbReference>
<feature type="transmembrane region" description="Helical" evidence="8">
    <location>
        <begin position="20"/>
        <end position="43"/>
    </location>
</feature>
<comment type="subcellular location">
    <subcellularLocation>
        <location evidence="8">Cell inner membrane</location>
        <topology evidence="8">Multi-pass membrane protein</topology>
    </subcellularLocation>
    <subcellularLocation>
        <location evidence="1">Cell membrane</location>
        <topology evidence="1">Multi-pass membrane protein</topology>
    </subcellularLocation>
</comment>
<keyword evidence="7 8" id="KW-0472">Membrane</keyword>
<dbReference type="GO" id="GO:1990961">
    <property type="term" value="P:xenobiotic detoxification by transmembrane export across the plasma membrane"/>
    <property type="evidence" value="ECO:0007669"/>
    <property type="project" value="InterPro"/>
</dbReference>